<evidence type="ECO:0000313" key="2">
    <source>
        <dbReference type="EMBL" id="MBM5573005.1"/>
    </source>
</evidence>
<keyword evidence="2" id="KW-0255">Endonuclease</keyword>
<protein>
    <submittedName>
        <fullName evidence="2">Heteromeric transposase endonuclease subunit TnsA</fullName>
    </submittedName>
</protein>
<keyword evidence="3" id="KW-1185">Reference proteome</keyword>
<keyword evidence="2" id="KW-0378">Hydrolase</keyword>
<comment type="caution">
    <text evidence="2">The sequence shown here is derived from an EMBL/GenBank/DDBJ whole genome shotgun (WGS) entry which is preliminary data.</text>
</comment>
<name>A0ABS2CFT2_9NEIS</name>
<dbReference type="InterPro" id="IPR014833">
    <property type="entry name" value="TnsA_N"/>
</dbReference>
<gene>
    <name evidence="2" type="ORF">GM173_15645</name>
</gene>
<organism evidence="2 3">
    <name type="scientific">Deefgea chitinilytica</name>
    <dbReference type="NCBI Taxonomy" id="570276"/>
    <lineage>
        <taxon>Bacteria</taxon>
        <taxon>Pseudomonadati</taxon>
        <taxon>Pseudomonadota</taxon>
        <taxon>Betaproteobacteria</taxon>
        <taxon>Neisseriales</taxon>
        <taxon>Chitinibacteraceae</taxon>
        <taxon>Deefgea</taxon>
    </lineage>
</organism>
<evidence type="ECO:0000259" key="1">
    <source>
        <dbReference type="Pfam" id="PF08722"/>
    </source>
</evidence>
<dbReference type="EMBL" id="WOFE01000015">
    <property type="protein sequence ID" value="MBM5573005.1"/>
    <property type="molecule type" value="Genomic_DNA"/>
</dbReference>
<accession>A0ABS2CFT2</accession>
<proteinExistence type="predicted"/>
<dbReference type="GO" id="GO:0004519">
    <property type="term" value="F:endonuclease activity"/>
    <property type="evidence" value="ECO:0007669"/>
    <property type="project" value="UniProtKB-KW"/>
</dbReference>
<dbReference type="Proteomes" id="UP001195660">
    <property type="component" value="Unassembled WGS sequence"/>
</dbReference>
<feature type="domain" description="TnsA endonuclease N-terminal" evidence="1">
    <location>
        <begin position="66"/>
        <end position="147"/>
    </location>
</feature>
<keyword evidence="2" id="KW-0540">Nuclease</keyword>
<dbReference type="Pfam" id="PF08722">
    <property type="entry name" value="Tn7_TnsA-like_N"/>
    <property type="match status" value="1"/>
</dbReference>
<sequence>MKMPSITPKFGKPDGSAPLVIASVKKRIIGMRYAFTSGLSASSKSAGSQKFESGLEQDFLTLLEFDADVLSYESQPVTLRWSADGKKFSRYTPDVLVHYQPSTKRPSTLFEVKPQKILCRDWQLFRPRFKAAVHWCRSHGYSFHIIRDIDIQTPYLTNAQFLLTFTDARLKFIDVALFENKKQRLLAILFEYKFSTPAQLARLAADTPEQSLDWIPFVWNLLAHGHIGTDLKVRLGMSTPIWSLRDG</sequence>
<evidence type="ECO:0000313" key="3">
    <source>
        <dbReference type="Proteomes" id="UP001195660"/>
    </source>
</evidence>
<dbReference type="RefSeq" id="WP_203572332.1">
    <property type="nucleotide sequence ID" value="NZ_WOFE01000015.1"/>
</dbReference>
<reference evidence="2 3" key="1">
    <citation type="submission" date="2019-11" db="EMBL/GenBank/DDBJ databases">
        <title>Novel Deefgea species.</title>
        <authorList>
            <person name="Han J.-H."/>
        </authorList>
    </citation>
    <scope>NUCLEOTIDE SEQUENCE [LARGE SCALE GENOMIC DNA]</scope>
    <source>
        <strain evidence="2 3">LMG 24817</strain>
    </source>
</reference>